<evidence type="ECO:0000256" key="1">
    <source>
        <dbReference type="SAM" id="Phobius"/>
    </source>
</evidence>
<dbReference type="AlphaFoldDB" id="L7JTH2"/>
<evidence type="ECO:0000313" key="2">
    <source>
        <dbReference type="EMBL" id="ELQ74346.1"/>
    </source>
</evidence>
<dbReference type="HOGENOM" id="CLU_2251927_0_0_1"/>
<keyword evidence="1" id="KW-1133">Transmembrane helix</keyword>
<evidence type="ECO:0000313" key="3">
    <source>
        <dbReference type="Proteomes" id="UP000011185"/>
    </source>
</evidence>
<keyword evidence="1" id="KW-0812">Transmembrane</keyword>
<reference evidence="2 3" key="1">
    <citation type="journal article" date="2012" name="PLoS Pathog.">
        <title>The genome of the obligate intracellular parasite Trachipleistophora hominis: new insights into microsporidian genome dynamics and reductive evolution.</title>
        <authorList>
            <person name="Heinz E."/>
            <person name="Williams T.A."/>
            <person name="Nakjang S."/>
            <person name="Noel C.J."/>
            <person name="Swan D.C."/>
            <person name="Goldberg A.V."/>
            <person name="Harris S.R."/>
            <person name="Weinmaier T."/>
            <person name="Markert S."/>
            <person name="Becher D."/>
            <person name="Bernhardt J."/>
            <person name="Dagan T."/>
            <person name="Hacker C."/>
            <person name="Lucocq J.M."/>
            <person name="Schweder T."/>
            <person name="Rattei T."/>
            <person name="Hall N."/>
            <person name="Hirt R.P."/>
            <person name="Embley T.M."/>
        </authorList>
    </citation>
    <scope>NUCLEOTIDE SEQUENCE [LARGE SCALE GENOMIC DNA]</scope>
</reference>
<keyword evidence="3" id="KW-1185">Reference proteome</keyword>
<name>L7JTH2_TRAHO</name>
<feature type="transmembrane region" description="Helical" evidence="1">
    <location>
        <begin position="47"/>
        <end position="68"/>
    </location>
</feature>
<sequence>MPSLDTAFSENVTLHAGHETLHVHSSFLFRVVIGSGIRDRRCTSISFGMHVVFLCTVTRSIAIVGISLRRVRRIAFRNDGVDGVIVRLMVVGVVSRITIFFMEG</sequence>
<accession>L7JTH2</accession>
<dbReference type="InParanoid" id="L7JTH2"/>
<keyword evidence="1" id="KW-0472">Membrane</keyword>
<proteinExistence type="predicted"/>
<dbReference type="EMBL" id="JH994045">
    <property type="protein sequence ID" value="ELQ74346.1"/>
    <property type="molecule type" value="Genomic_DNA"/>
</dbReference>
<protein>
    <submittedName>
        <fullName evidence="2">Uncharacterized protein</fullName>
    </submittedName>
</protein>
<organism evidence="2 3">
    <name type="scientific">Trachipleistophora hominis</name>
    <name type="common">Microsporidian parasite</name>
    <dbReference type="NCBI Taxonomy" id="72359"/>
    <lineage>
        <taxon>Eukaryota</taxon>
        <taxon>Fungi</taxon>
        <taxon>Fungi incertae sedis</taxon>
        <taxon>Microsporidia</taxon>
        <taxon>Pleistophoridae</taxon>
        <taxon>Trachipleistophora</taxon>
    </lineage>
</organism>
<dbReference type="Proteomes" id="UP000011185">
    <property type="component" value="Unassembled WGS sequence"/>
</dbReference>
<dbReference type="VEuPathDB" id="MicrosporidiaDB:THOM_2709"/>
<feature type="transmembrane region" description="Helical" evidence="1">
    <location>
        <begin position="80"/>
        <end position="102"/>
    </location>
</feature>
<gene>
    <name evidence="2" type="ORF">THOM_2709</name>
</gene>